<dbReference type="SUPFAM" id="SSF48452">
    <property type="entry name" value="TPR-like"/>
    <property type="match status" value="1"/>
</dbReference>
<dbReference type="Pfam" id="PF13374">
    <property type="entry name" value="TPR_10"/>
    <property type="match status" value="2"/>
</dbReference>
<dbReference type="EMBL" id="CACRXK020000098">
    <property type="protein sequence ID" value="CAB3978240.1"/>
    <property type="molecule type" value="Genomic_DNA"/>
</dbReference>
<name>A0A6S7FUV4_PARCT</name>
<dbReference type="PANTHER" id="PTHR19959">
    <property type="entry name" value="KINESIN LIGHT CHAIN"/>
    <property type="match status" value="1"/>
</dbReference>
<organism evidence="1 2">
    <name type="scientific">Paramuricea clavata</name>
    <name type="common">Red gorgonian</name>
    <name type="synonym">Violescent sea-whip</name>
    <dbReference type="NCBI Taxonomy" id="317549"/>
    <lineage>
        <taxon>Eukaryota</taxon>
        <taxon>Metazoa</taxon>
        <taxon>Cnidaria</taxon>
        <taxon>Anthozoa</taxon>
        <taxon>Octocorallia</taxon>
        <taxon>Malacalcyonacea</taxon>
        <taxon>Plexauridae</taxon>
        <taxon>Paramuricea</taxon>
    </lineage>
</organism>
<dbReference type="Proteomes" id="UP001152795">
    <property type="component" value="Unassembled WGS sequence"/>
</dbReference>
<dbReference type="InterPro" id="IPR019734">
    <property type="entry name" value="TPR_rpt"/>
</dbReference>
<dbReference type="AlphaFoldDB" id="A0A6S7FUV4"/>
<reference evidence="1" key="1">
    <citation type="submission" date="2020-04" db="EMBL/GenBank/DDBJ databases">
        <authorList>
            <person name="Alioto T."/>
            <person name="Alioto T."/>
            <person name="Gomez Garrido J."/>
        </authorList>
    </citation>
    <scope>NUCLEOTIDE SEQUENCE</scope>
    <source>
        <strain evidence="1">A484AB</strain>
    </source>
</reference>
<dbReference type="PANTHER" id="PTHR19959:SF119">
    <property type="entry name" value="FUNGAL LIPASE-LIKE DOMAIN-CONTAINING PROTEIN"/>
    <property type="match status" value="1"/>
</dbReference>
<dbReference type="InterPro" id="IPR011990">
    <property type="entry name" value="TPR-like_helical_dom_sf"/>
</dbReference>
<dbReference type="Pfam" id="PF13181">
    <property type="entry name" value="TPR_8"/>
    <property type="match status" value="1"/>
</dbReference>
<accession>A0A6S7FUV4</accession>
<keyword evidence="2" id="KW-1185">Reference proteome</keyword>
<evidence type="ECO:0000313" key="1">
    <source>
        <dbReference type="EMBL" id="CAB3978240.1"/>
    </source>
</evidence>
<comment type="caution">
    <text evidence="1">The sequence shown here is derived from an EMBL/GenBank/DDBJ whole genome shotgun (WGS) entry which is preliminary data.</text>
</comment>
<evidence type="ECO:0000313" key="2">
    <source>
        <dbReference type="Proteomes" id="UP001152795"/>
    </source>
</evidence>
<dbReference type="PROSITE" id="PS50005">
    <property type="entry name" value="TPR"/>
    <property type="match status" value="1"/>
</dbReference>
<dbReference type="OrthoDB" id="438641at2759"/>
<proteinExistence type="predicted"/>
<dbReference type="SMART" id="SM00028">
    <property type="entry name" value="TPR"/>
    <property type="match status" value="3"/>
</dbReference>
<dbReference type="Gene3D" id="1.25.40.10">
    <property type="entry name" value="Tetratricopeptide repeat domain"/>
    <property type="match status" value="1"/>
</dbReference>
<protein>
    <submittedName>
        <fullName evidence="1">Tetratricopeptide repeat 28-like</fullName>
    </submittedName>
</protein>
<gene>
    <name evidence="1" type="ORF">PACLA_8A070930</name>
</gene>
<sequence>MEQSTDAPIFGDFDEDILVHFLSTSNDIHTRCHKFCFKFHQEGKIDVNLLRNPSFRSSKATLFGHLYFRLQHFPKALEWFESVPKNSADEFDSLCGQGSIYLEYGEYVKSVECFEKALEIYYQNEQPLDITLLACVNNLAMALRNMGQYKKAGVKMEEAIEKHHQAYGEDSETVILSSLMLNLGIGYASDDPRSAIGTYEVVEGMHNRLMDVPDQHAIGLSLNMACSLSELNQLERSLEYMKRALQLGHQVYGKNNQSSKLAQIYKTAGTVYKNCNQNMRLCLGTNEV</sequence>